<reference evidence="2" key="1">
    <citation type="journal article" date="2014" name="Int. J. Syst. Evol. Microbiol.">
        <title>Complete genome sequence of Corynebacterium casei LMG S-19264T (=DSM 44701T), isolated from a smear-ripened cheese.</title>
        <authorList>
            <consortium name="US DOE Joint Genome Institute (JGI-PGF)"/>
            <person name="Walter F."/>
            <person name="Albersmeier A."/>
            <person name="Kalinowski J."/>
            <person name="Ruckert C."/>
        </authorList>
    </citation>
    <scope>NUCLEOTIDE SEQUENCE</scope>
    <source>
        <strain evidence="2">CGMCC 1.14988</strain>
    </source>
</reference>
<dbReference type="GO" id="GO:0016990">
    <property type="term" value="F:arginine deiminase activity"/>
    <property type="evidence" value="ECO:0007669"/>
    <property type="project" value="TreeGrafter"/>
</dbReference>
<comment type="caution">
    <text evidence="2">The sequence shown here is derived from an EMBL/GenBank/DDBJ whole genome shotgun (WGS) entry which is preliminary data.</text>
</comment>
<sequence>MTTPAVPDTARAITGAPTTTTQPAPESTDRRATRRRFLMTPPTEFDVVYAINAWMDPSRPVDTALAMRQWEDLVAVYESLGHDVVRATPGPGLPDMVFAANGGVVVGGIAVGARFATAERGPEAVLYREALFAAGVEVVHEPTHVNEGEGDYVVVGDTILAGTGFRTDRRAHDELARLTGREVVSLQLDDPRFYHLDVAVFALDDDNVAYYPGAFDAAGRAELERRWPDAVLADEHDALVLGCNAVSDGRHVVVAHEATSLIGQLAARGFVPIPVDLSEFRKSGGGVKCCTMELRPAPGATELRPAPGATELRPAPGVTEESA</sequence>
<feature type="compositionally biased region" description="Low complexity" evidence="1">
    <location>
        <begin position="9"/>
        <end position="26"/>
    </location>
</feature>
<dbReference type="Gene3D" id="3.75.10.10">
    <property type="entry name" value="L-arginine/glycine Amidinotransferase, Chain A"/>
    <property type="match status" value="1"/>
</dbReference>
<evidence type="ECO:0000313" key="2">
    <source>
        <dbReference type="EMBL" id="GGI03283.1"/>
    </source>
</evidence>
<feature type="region of interest" description="Disordered" evidence="1">
    <location>
        <begin position="1"/>
        <end position="31"/>
    </location>
</feature>
<dbReference type="PANTHER" id="PTHR47271">
    <property type="entry name" value="ARGININE DEIMINASE"/>
    <property type="match status" value="1"/>
</dbReference>
<reference evidence="2" key="2">
    <citation type="submission" date="2020-09" db="EMBL/GenBank/DDBJ databases">
        <authorList>
            <person name="Sun Q."/>
            <person name="Zhou Y."/>
        </authorList>
    </citation>
    <scope>NUCLEOTIDE SEQUENCE</scope>
    <source>
        <strain evidence="2">CGMCC 1.14988</strain>
    </source>
</reference>
<evidence type="ECO:0000256" key="1">
    <source>
        <dbReference type="SAM" id="MobiDB-lite"/>
    </source>
</evidence>
<protein>
    <submittedName>
        <fullName evidence="2">Amidinotransferase</fullName>
    </submittedName>
</protein>
<dbReference type="EMBL" id="BMHA01000001">
    <property type="protein sequence ID" value="GGI03283.1"/>
    <property type="molecule type" value="Genomic_DNA"/>
</dbReference>
<evidence type="ECO:0000313" key="3">
    <source>
        <dbReference type="Proteomes" id="UP000650511"/>
    </source>
</evidence>
<dbReference type="AlphaFoldDB" id="A0A8J3A7E0"/>
<keyword evidence="3" id="KW-1185">Reference proteome</keyword>
<name>A0A8J3A7E0_9ACTN</name>
<organism evidence="2 3">
    <name type="scientific">Egicoccus halophilus</name>
    <dbReference type="NCBI Taxonomy" id="1670830"/>
    <lineage>
        <taxon>Bacteria</taxon>
        <taxon>Bacillati</taxon>
        <taxon>Actinomycetota</taxon>
        <taxon>Nitriliruptoria</taxon>
        <taxon>Egicoccales</taxon>
        <taxon>Egicoccaceae</taxon>
        <taxon>Egicoccus</taxon>
    </lineage>
</organism>
<dbReference type="PANTHER" id="PTHR47271:SF2">
    <property type="entry name" value="ARGININE DEIMINASE"/>
    <property type="match status" value="1"/>
</dbReference>
<dbReference type="NCBIfam" id="NF045659">
    <property type="entry name" value="DiMArgaseDdahMtb"/>
    <property type="match status" value="1"/>
</dbReference>
<dbReference type="Proteomes" id="UP000650511">
    <property type="component" value="Unassembled WGS sequence"/>
</dbReference>
<accession>A0A8J3A7E0</accession>
<gene>
    <name evidence="2" type="ORF">GCM10011354_03260</name>
</gene>
<feature type="region of interest" description="Disordered" evidence="1">
    <location>
        <begin position="298"/>
        <end position="323"/>
    </location>
</feature>
<proteinExistence type="predicted"/>
<dbReference type="SUPFAM" id="SSF55909">
    <property type="entry name" value="Pentein"/>
    <property type="match status" value="1"/>
</dbReference>
<dbReference type="GO" id="GO:0019546">
    <property type="term" value="P:L-arginine deiminase pathway"/>
    <property type="evidence" value="ECO:0007669"/>
    <property type="project" value="TreeGrafter"/>
</dbReference>